<dbReference type="EMBL" id="JAXUIC010000004">
    <property type="protein sequence ID" value="KAK4593013.1"/>
    <property type="molecule type" value="Genomic_DNA"/>
</dbReference>
<dbReference type="PROSITE" id="PS50013">
    <property type="entry name" value="CHROMO_2"/>
    <property type="match status" value="1"/>
</dbReference>
<dbReference type="CDD" id="cd00024">
    <property type="entry name" value="CD_CSD"/>
    <property type="match status" value="1"/>
</dbReference>
<sequence length="260" mass="29981">MVEFTYNSSINRSIDRSPFECVTSALPRKPIDLVPLSNTAHPSVEADAFAKHICDIYDEIRRRIAMSNESYKTNADLKRQFAEFEEGDMVMVQIKPECYPKGTYKKLHSRSASPYKVLKKINSNVYVLDLPKDMGISNVFNVEDLTMYHYNDDVESADATTIHLPPAPRLKEEIEDIVNHQVVSIRSGGYEKYLMKWKGHPLSNCTWITDEELLALDYDLYDKFHAFNLSGSSSFKLARDDEGPWQQPLKTYKRHPKTFN</sequence>
<evidence type="ECO:0000313" key="3">
    <source>
        <dbReference type="Proteomes" id="UP001324115"/>
    </source>
</evidence>
<gene>
    <name evidence="2" type="ORF">RGQ29_017236</name>
</gene>
<keyword evidence="3" id="KW-1185">Reference proteome</keyword>
<dbReference type="Pfam" id="PF00385">
    <property type="entry name" value="Chromo"/>
    <property type="match status" value="1"/>
</dbReference>
<reference evidence="2 3" key="1">
    <citation type="journal article" date="2023" name="G3 (Bethesda)">
        <title>A haplotype-resolved chromosome-scale genome for Quercus rubra L. provides insights into the genetics of adaptive traits for red oak species.</title>
        <authorList>
            <person name="Kapoor B."/>
            <person name="Jenkins J."/>
            <person name="Schmutz J."/>
            <person name="Zhebentyayeva T."/>
            <person name="Kuelheim C."/>
            <person name="Coggeshall M."/>
            <person name="Heim C."/>
            <person name="Lasky J.R."/>
            <person name="Leites L."/>
            <person name="Islam-Faridi N."/>
            <person name="Romero-Severson J."/>
            <person name="DeLeo V.L."/>
            <person name="Lucas S.M."/>
            <person name="Lazic D."/>
            <person name="Gailing O."/>
            <person name="Carlson J."/>
            <person name="Staton M."/>
        </authorList>
    </citation>
    <scope>NUCLEOTIDE SEQUENCE [LARGE SCALE GENOMIC DNA]</scope>
    <source>
        <strain evidence="2">Pseudo-F2</strain>
    </source>
</reference>
<accession>A0AAN7FGG8</accession>
<organism evidence="2 3">
    <name type="scientific">Quercus rubra</name>
    <name type="common">Northern red oak</name>
    <name type="synonym">Quercus borealis</name>
    <dbReference type="NCBI Taxonomy" id="3512"/>
    <lineage>
        <taxon>Eukaryota</taxon>
        <taxon>Viridiplantae</taxon>
        <taxon>Streptophyta</taxon>
        <taxon>Embryophyta</taxon>
        <taxon>Tracheophyta</taxon>
        <taxon>Spermatophyta</taxon>
        <taxon>Magnoliopsida</taxon>
        <taxon>eudicotyledons</taxon>
        <taxon>Gunneridae</taxon>
        <taxon>Pentapetalae</taxon>
        <taxon>rosids</taxon>
        <taxon>fabids</taxon>
        <taxon>Fagales</taxon>
        <taxon>Fagaceae</taxon>
        <taxon>Quercus</taxon>
    </lineage>
</organism>
<dbReference type="InterPro" id="IPR023780">
    <property type="entry name" value="Chromo_domain"/>
</dbReference>
<dbReference type="PANTHER" id="PTHR35046">
    <property type="entry name" value="ZINC KNUCKLE (CCHC-TYPE) FAMILY PROTEIN"/>
    <property type="match status" value="1"/>
</dbReference>
<evidence type="ECO:0000259" key="1">
    <source>
        <dbReference type="PROSITE" id="PS50013"/>
    </source>
</evidence>
<dbReference type="SMART" id="SM00298">
    <property type="entry name" value="CHROMO"/>
    <property type="match status" value="1"/>
</dbReference>
<proteinExistence type="predicted"/>
<dbReference type="InterPro" id="IPR056924">
    <property type="entry name" value="SH3_Tf2-1"/>
</dbReference>
<dbReference type="SUPFAM" id="SSF54160">
    <property type="entry name" value="Chromo domain-like"/>
    <property type="match status" value="1"/>
</dbReference>
<evidence type="ECO:0000313" key="2">
    <source>
        <dbReference type="EMBL" id="KAK4593013.1"/>
    </source>
</evidence>
<feature type="domain" description="Chromo" evidence="1">
    <location>
        <begin position="172"/>
        <end position="236"/>
    </location>
</feature>
<protein>
    <recommendedName>
        <fullName evidence="1">Chromo domain-containing protein</fullName>
    </recommendedName>
</protein>
<dbReference type="InterPro" id="IPR016197">
    <property type="entry name" value="Chromo-like_dom_sf"/>
</dbReference>
<dbReference type="Proteomes" id="UP001324115">
    <property type="component" value="Unassembled WGS sequence"/>
</dbReference>
<dbReference type="Gene3D" id="2.40.50.40">
    <property type="match status" value="1"/>
</dbReference>
<comment type="caution">
    <text evidence="2">The sequence shown here is derived from an EMBL/GenBank/DDBJ whole genome shotgun (WGS) entry which is preliminary data.</text>
</comment>
<dbReference type="AlphaFoldDB" id="A0AAN7FGG8"/>
<dbReference type="InterPro" id="IPR000953">
    <property type="entry name" value="Chromo/chromo_shadow_dom"/>
</dbReference>
<dbReference type="PANTHER" id="PTHR35046:SF26">
    <property type="entry name" value="RNA-DIRECTED DNA POLYMERASE"/>
    <property type="match status" value="1"/>
</dbReference>
<name>A0AAN7FGG8_QUERU</name>
<dbReference type="Pfam" id="PF24626">
    <property type="entry name" value="SH3_Tf2-1"/>
    <property type="match status" value="1"/>
</dbReference>